<organism evidence="2 3">
    <name type="scientific">Halospeciosus flavus</name>
    <dbReference type="NCBI Taxonomy" id="3032283"/>
    <lineage>
        <taxon>Archaea</taxon>
        <taxon>Methanobacteriati</taxon>
        <taxon>Methanobacteriota</taxon>
        <taxon>Stenosarchaea group</taxon>
        <taxon>Halobacteria</taxon>
        <taxon>Halobacteriales</taxon>
        <taxon>Halobacteriaceae</taxon>
        <taxon>Halospeciosus</taxon>
    </lineage>
</organism>
<sequence>MSEHDPSTNVSETEEDRMRLGALQTSEASRTIEAFYRLSRPSASGLDPEGEGRQNV</sequence>
<dbReference type="Proteomes" id="UP001596447">
    <property type="component" value="Unassembled WGS sequence"/>
</dbReference>
<name>A0ABD5Z3Q5_9EURY</name>
<comment type="caution">
    <text evidence="2">The sequence shown here is derived from an EMBL/GenBank/DDBJ whole genome shotgun (WGS) entry which is preliminary data.</text>
</comment>
<evidence type="ECO:0000313" key="2">
    <source>
        <dbReference type="EMBL" id="MFC7199788.1"/>
    </source>
</evidence>
<accession>A0ABD5Z3Q5</accession>
<dbReference type="AlphaFoldDB" id="A0ABD5Z3Q5"/>
<dbReference type="EMBL" id="JBHTAR010000011">
    <property type="protein sequence ID" value="MFC7199788.1"/>
    <property type="molecule type" value="Genomic_DNA"/>
</dbReference>
<keyword evidence="3" id="KW-1185">Reference proteome</keyword>
<evidence type="ECO:0000256" key="1">
    <source>
        <dbReference type="SAM" id="MobiDB-lite"/>
    </source>
</evidence>
<feature type="region of interest" description="Disordered" evidence="1">
    <location>
        <begin position="1"/>
        <end position="29"/>
    </location>
</feature>
<proteinExistence type="predicted"/>
<protein>
    <submittedName>
        <fullName evidence="2">Uncharacterized protein</fullName>
    </submittedName>
</protein>
<evidence type="ECO:0000313" key="3">
    <source>
        <dbReference type="Proteomes" id="UP001596447"/>
    </source>
</evidence>
<dbReference type="RefSeq" id="WP_382268297.1">
    <property type="nucleotide sequence ID" value="NZ_JBHTAR010000011.1"/>
</dbReference>
<reference evidence="2 3" key="1">
    <citation type="journal article" date="2019" name="Int. J. Syst. Evol. Microbiol.">
        <title>The Global Catalogue of Microorganisms (GCM) 10K type strain sequencing project: providing services to taxonomists for standard genome sequencing and annotation.</title>
        <authorList>
            <consortium name="The Broad Institute Genomics Platform"/>
            <consortium name="The Broad Institute Genome Sequencing Center for Infectious Disease"/>
            <person name="Wu L."/>
            <person name="Ma J."/>
        </authorList>
    </citation>
    <scope>NUCLEOTIDE SEQUENCE [LARGE SCALE GENOMIC DNA]</scope>
    <source>
        <strain evidence="2 3">XZGYJ-43</strain>
    </source>
</reference>
<gene>
    <name evidence="2" type="ORF">ACFQJ9_10290</name>
</gene>